<comment type="subcellular location">
    <subcellularLocation>
        <location evidence="1">Cell membrane</location>
        <topology evidence="1">Multi-pass membrane protein</topology>
    </subcellularLocation>
</comment>
<dbReference type="Pfam" id="PF12249">
    <property type="entry name" value="AftA_C"/>
    <property type="match status" value="1"/>
</dbReference>
<keyword evidence="10 13" id="KW-0472">Membrane</keyword>
<evidence type="ECO:0000256" key="12">
    <source>
        <dbReference type="ARBA" id="ARBA00034030"/>
    </source>
</evidence>
<feature type="transmembrane region" description="Helical" evidence="13">
    <location>
        <begin position="156"/>
        <end position="173"/>
    </location>
</feature>
<feature type="transmembrane region" description="Helical" evidence="13">
    <location>
        <begin position="35"/>
        <end position="54"/>
    </location>
</feature>
<evidence type="ECO:0000256" key="6">
    <source>
        <dbReference type="ARBA" id="ARBA00022475"/>
    </source>
</evidence>
<gene>
    <name evidence="16" type="ORF">Rrhod_1990</name>
</gene>
<evidence type="ECO:0000256" key="9">
    <source>
        <dbReference type="ARBA" id="ARBA00022989"/>
    </source>
</evidence>
<dbReference type="AlphaFoldDB" id="R7WMR9"/>
<proteinExistence type="inferred from homology"/>
<dbReference type="eggNOG" id="ENOG502ZB59">
    <property type="taxonomic scope" value="Bacteria"/>
</dbReference>
<evidence type="ECO:0000256" key="7">
    <source>
        <dbReference type="ARBA" id="ARBA00022679"/>
    </source>
</evidence>
<comment type="similarity">
    <text evidence="3">Belongs to the glycosyltransferase 85 family.</text>
</comment>
<accession>R7WMR9</accession>
<evidence type="ECO:0000256" key="3">
    <source>
        <dbReference type="ARBA" id="ARBA00009655"/>
    </source>
</evidence>
<comment type="pathway">
    <text evidence="2">Cell wall biogenesis; cell wall polysaccharide biosynthesis.</text>
</comment>
<evidence type="ECO:0000259" key="14">
    <source>
        <dbReference type="Pfam" id="PF12249"/>
    </source>
</evidence>
<dbReference type="PATRIC" id="fig|1273125.3.peg.1919"/>
<dbReference type="GO" id="GO:0045227">
    <property type="term" value="P:capsule polysaccharide biosynthetic process"/>
    <property type="evidence" value="ECO:0007669"/>
    <property type="project" value="UniProtKB-UniPathway"/>
</dbReference>
<feature type="transmembrane region" description="Helical" evidence="13">
    <location>
        <begin position="422"/>
        <end position="440"/>
    </location>
</feature>
<evidence type="ECO:0000256" key="5">
    <source>
        <dbReference type="ARBA" id="ARBA00020482"/>
    </source>
</evidence>
<dbReference type="UniPathway" id="UPA00963"/>
<dbReference type="GO" id="GO:0044038">
    <property type="term" value="P:cell wall macromolecule biosynthetic process"/>
    <property type="evidence" value="ECO:0007669"/>
    <property type="project" value="InterPro"/>
</dbReference>
<evidence type="ECO:0000256" key="1">
    <source>
        <dbReference type="ARBA" id="ARBA00004651"/>
    </source>
</evidence>
<protein>
    <recommendedName>
        <fullName evidence="5">Galactan 5-O-arabinofuranosyltransferase</fullName>
        <ecNumber evidence="4">2.4.2.46</ecNumber>
    </recommendedName>
    <alternativeName>
        <fullName evidence="11">Arabinofuranosyltransferase AftA</fullName>
    </alternativeName>
</protein>
<evidence type="ECO:0000256" key="8">
    <source>
        <dbReference type="ARBA" id="ARBA00022692"/>
    </source>
</evidence>
<feature type="transmembrane region" description="Helical" evidence="13">
    <location>
        <begin position="395"/>
        <end position="415"/>
    </location>
</feature>
<feature type="transmembrane region" description="Helical" evidence="13">
    <location>
        <begin position="281"/>
        <end position="304"/>
    </location>
</feature>
<feature type="transmembrane region" description="Helical" evidence="13">
    <location>
        <begin position="252"/>
        <end position="269"/>
    </location>
</feature>
<evidence type="ECO:0000256" key="13">
    <source>
        <dbReference type="SAM" id="Phobius"/>
    </source>
</evidence>
<feature type="domain" description="Arabinofuranosyltransferase AftA C-terminal" evidence="14">
    <location>
        <begin position="443"/>
        <end position="612"/>
    </location>
</feature>
<feature type="transmembrane region" description="Helical" evidence="13">
    <location>
        <begin position="362"/>
        <end position="389"/>
    </location>
</feature>
<evidence type="ECO:0000313" key="17">
    <source>
        <dbReference type="Proteomes" id="UP000013525"/>
    </source>
</evidence>
<comment type="caution">
    <text evidence="16">The sequence shown here is derived from an EMBL/GenBank/DDBJ whole genome shotgun (WGS) entry which is preliminary data.</text>
</comment>
<feature type="transmembrane region" description="Helical" evidence="13">
    <location>
        <begin position="74"/>
        <end position="95"/>
    </location>
</feature>
<dbReference type="EC" id="2.4.2.46" evidence="4"/>
<name>R7WMR9_9NOCA</name>
<comment type="catalytic activity">
    <reaction evidence="12">
        <text>Adds an alpha-D-arabinofuranosyl group from trans,octacis-decaprenylphospho-beta-D-arabinofuranose at the 5-O-position of the eighth, tenth and twelfth galactofuranose unit of the galactofuranan chain of [beta-D-galactofuranosyl-(1-&gt;5)-beta-D-galactofuranosyl-(1-&gt;6)]14-beta-D-galactofuranosyl-(1-&gt;5)-beta-D-galactofuranosyl-(1-&gt;4)-alpha-L-rhamnopyranosyl-(1-&gt;3)-N-acetyl-alpha-D-glucosaminyl-diphospho-trans,octacis-decaprenol.</text>
        <dbReference type="EC" id="2.4.2.46"/>
    </reaction>
</comment>
<evidence type="ECO:0000256" key="11">
    <source>
        <dbReference type="ARBA" id="ARBA00033184"/>
    </source>
</evidence>
<dbReference type="GO" id="GO:0016757">
    <property type="term" value="F:glycosyltransferase activity"/>
    <property type="evidence" value="ECO:0007669"/>
    <property type="project" value="InterPro"/>
</dbReference>
<evidence type="ECO:0000256" key="10">
    <source>
        <dbReference type="ARBA" id="ARBA00023136"/>
    </source>
</evidence>
<reference evidence="16 17" key="1">
    <citation type="journal article" date="2013" name="Genome Announc.">
        <title>Draft Genome Sequence of Rhodococcus rhodnii Strain LMG5362, a Symbiont of Rhodnius prolixus (Hemiptera, Reduviidae, Triatominae), the Principle Vector of Trypanosoma cruzi.</title>
        <authorList>
            <person name="Pachebat J.A."/>
            <person name="van Keulen G."/>
            <person name="Whitten M.M."/>
            <person name="Girdwood S."/>
            <person name="Del Sol R."/>
            <person name="Dyson P.J."/>
            <person name="Facey P.D."/>
        </authorList>
    </citation>
    <scope>NUCLEOTIDE SEQUENCE [LARGE SCALE GENOMIC DNA]</scope>
    <source>
        <strain evidence="16 17">LMG 5362</strain>
    </source>
</reference>
<keyword evidence="9 13" id="KW-1133">Transmembrane helix</keyword>
<dbReference type="EMBL" id="APMY01000063">
    <property type="protein sequence ID" value="EOM76593.1"/>
    <property type="molecule type" value="Genomic_DNA"/>
</dbReference>
<evidence type="ECO:0000256" key="4">
    <source>
        <dbReference type="ARBA" id="ARBA00012037"/>
    </source>
</evidence>
<keyword evidence="6" id="KW-1003">Cell membrane</keyword>
<evidence type="ECO:0000256" key="2">
    <source>
        <dbReference type="ARBA" id="ARBA00004776"/>
    </source>
</evidence>
<feature type="transmembrane region" description="Helical" evidence="13">
    <location>
        <begin position="227"/>
        <end position="246"/>
    </location>
</feature>
<keyword evidence="17" id="KW-1185">Reference proteome</keyword>
<dbReference type="GO" id="GO:0005886">
    <property type="term" value="C:plasma membrane"/>
    <property type="evidence" value="ECO:0007669"/>
    <property type="project" value="UniProtKB-SubCell"/>
</dbReference>
<feature type="transmembrane region" description="Helical" evidence="13">
    <location>
        <begin position="203"/>
        <end position="220"/>
    </location>
</feature>
<evidence type="ECO:0000259" key="15">
    <source>
        <dbReference type="Pfam" id="PF12250"/>
    </source>
</evidence>
<feature type="domain" description="Arabinofuranosyltransferase AftA N-terminal" evidence="15">
    <location>
        <begin position="2"/>
        <end position="434"/>
    </location>
</feature>
<dbReference type="Proteomes" id="UP000013525">
    <property type="component" value="Unassembled WGS sequence"/>
</dbReference>
<sequence length="615" mass="65499">MAAVVVAAVVAAAGLFAFAQISWPAFPSSNVLQAVTTAAQVVTLAVLAFVVWWIRRSRRLGRRAGWWPKPLAWASLSGFVTASLGLPLAATTLYLHGVSVDQEFRTQYLTRLTDSAALRDMTYADLPPYYPAGWFWLGGRVASVLGLDGWEAFKPYSIGSIAVAAVVALVLWMRLVRTDLGVLAAVATTAVTVTFASPEAYGAVVIVVAIPALVLAWGALRRPPGRGGWGAVVGTGLFLGAAATVYTLYLGWAAFTVVVMGLIAAILAYRSGTRRDALEPLLRVAVIAAVSGLVALTAWLPYLVAVVGGTPAESGTALHYLPEAAATLPLPMVDFSLTGALCLIGTLWLVTRAATSRRAQALGLGVVTVYAWYLLSMVATVLGTTLLAFRLEPVLLALLAAAGAFGVVEFGRWILLATSESPRVRASIVAIVAVCAVAFVQDVPKFLGTDIAIAYSDTDGNGERADRRPPSSVAYYDDVDAAIRESTGRPADDTVVLTGDTSLMSFHPYWGFLGRTSHYANPLAEYDARREAVHSWAESESADELLDALAGAPWRAPDVFVLRESADGYTLRLGEDVYPNDPNVRMYQVTFPAALFDDPRFDVQKVGPFVVAAVR</sequence>
<dbReference type="Pfam" id="PF12250">
    <property type="entry name" value="AftA_N"/>
    <property type="match status" value="1"/>
</dbReference>
<keyword evidence="8 13" id="KW-0812">Transmembrane</keyword>
<evidence type="ECO:0000313" key="16">
    <source>
        <dbReference type="EMBL" id="EOM76593.1"/>
    </source>
</evidence>
<keyword evidence="7" id="KW-0808">Transferase</keyword>
<dbReference type="InterPro" id="IPR020959">
    <property type="entry name" value="ArabinofuranosylTrfase_AftA_C"/>
</dbReference>
<organism evidence="16 17">
    <name type="scientific">Rhodococcus rhodnii LMG 5362</name>
    <dbReference type="NCBI Taxonomy" id="1273125"/>
    <lineage>
        <taxon>Bacteria</taxon>
        <taxon>Bacillati</taxon>
        <taxon>Actinomycetota</taxon>
        <taxon>Actinomycetes</taxon>
        <taxon>Mycobacteriales</taxon>
        <taxon>Nocardiaceae</taxon>
        <taxon>Rhodococcus</taxon>
    </lineage>
</organism>
<feature type="transmembrane region" description="Helical" evidence="13">
    <location>
        <begin position="180"/>
        <end position="197"/>
    </location>
</feature>
<dbReference type="InterPro" id="IPR020963">
    <property type="entry name" value="ArabinofuranosylTrfase_AftA_N"/>
</dbReference>
<feature type="transmembrane region" description="Helical" evidence="13">
    <location>
        <begin position="324"/>
        <end position="350"/>
    </location>
</feature>